<name>J7RY85_HUIN7</name>
<dbReference type="InterPro" id="IPR036864">
    <property type="entry name" value="Zn2-C6_fun-type_DNA-bd_sf"/>
</dbReference>
<dbReference type="Gene3D" id="4.10.240.10">
    <property type="entry name" value="Zn(2)-C6 fungal-type DNA-binding domain"/>
    <property type="match status" value="1"/>
</dbReference>
<dbReference type="HOGENOM" id="CLU_400121_0_0_1"/>
<feature type="domain" description="Zn(2)-C6 fungal-type" evidence="5">
    <location>
        <begin position="61"/>
        <end position="92"/>
    </location>
</feature>
<dbReference type="PANTHER" id="PTHR31001">
    <property type="entry name" value="UNCHARACTERIZED TRANSCRIPTIONAL REGULATORY PROTEIN"/>
    <property type="match status" value="1"/>
</dbReference>
<dbReference type="PANTHER" id="PTHR31001:SF90">
    <property type="entry name" value="CENTROMERE DNA-BINDING PROTEIN COMPLEX CBF3 SUBUNIT B"/>
    <property type="match status" value="1"/>
</dbReference>
<protein>
    <recommendedName>
        <fullName evidence="5">Zn(2)-C6 fungal-type domain-containing protein</fullName>
    </recommendedName>
</protein>
<dbReference type="PROSITE" id="PS50048">
    <property type="entry name" value="ZN2_CY6_FUNGAL_2"/>
    <property type="match status" value="1"/>
</dbReference>
<proteinExistence type="predicted"/>
<evidence type="ECO:0000256" key="3">
    <source>
        <dbReference type="ARBA" id="ARBA00022833"/>
    </source>
</evidence>
<dbReference type="RefSeq" id="XP_022464338.1">
    <property type="nucleotide sequence ID" value="XM_022607776.1"/>
</dbReference>
<dbReference type="Pfam" id="PF04082">
    <property type="entry name" value="Fungal_trans"/>
    <property type="match status" value="1"/>
</dbReference>
<dbReference type="CDD" id="cd12148">
    <property type="entry name" value="fungal_TF_MHR"/>
    <property type="match status" value="1"/>
</dbReference>
<dbReference type="AlphaFoldDB" id="J7RY85"/>
<dbReference type="CDD" id="cd00067">
    <property type="entry name" value="GAL4"/>
    <property type="match status" value="1"/>
</dbReference>
<evidence type="ECO:0000256" key="4">
    <source>
        <dbReference type="ARBA" id="ARBA00023242"/>
    </source>
</evidence>
<dbReference type="GO" id="GO:0008270">
    <property type="term" value="F:zinc ion binding"/>
    <property type="evidence" value="ECO:0007669"/>
    <property type="project" value="InterPro"/>
</dbReference>
<keyword evidence="7" id="KW-1185">Reference proteome</keyword>
<evidence type="ECO:0000313" key="6">
    <source>
        <dbReference type="EMBL" id="CCK70092.1"/>
    </source>
</evidence>
<dbReference type="InterPro" id="IPR001138">
    <property type="entry name" value="Zn2Cys6_DnaBD"/>
</dbReference>
<evidence type="ECO:0000256" key="2">
    <source>
        <dbReference type="ARBA" id="ARBA00022723"/>
    </source>
</evidence>
<dbReference type="GO" id="GO:0000981">
    <property type="term" value="F:DNA-binding transcription factor activity, RNA polymerase II-specific"/>
    <property type="evidence" value="ECO:0007669"/>
    <property type="project" value="InterPro"/>
</dbReference>
<dbReference type="SMART" id="SM00066">
    <property type="entry name" value="GAL4"/>
    <property type="match status" value="1"/>
</dbReference>
<reference evidence="6 7" key="1">
    <citation type="journal article" date="2011" name="Proc. Natl. Acad. Sci. U.S.A.">
        <title>Evolutionary erosion of yeast sex chromosomes by mating-type switching accidents.</title>
        <authorList>
            <person name="Gordon J.L."/>
            <person name="Armisen D."/>
            <person name="Proux-Wera E."/>
            <person name="Oheigeartaigh S.S."/>
            <person name="Byrne K.P."/>
            <person name="Wolfe K.H."/>
        </authorList>
    </citation>
    <scope>NUCLEOTIDE SEQUENCE [LARGE SCALE GENOMIC DNA]</scope>
    <source>
        <strain evidence="7">ATCC MYA-139 / BCRC 22969 / CBS 8797 / CCRC 22969 / KCTC 17520 / NBRC 10181 / NCYC 3082</strain>
    </source>
</reference>
<evidence type="ECO:0000313" key="7">
    <source>
        <dbReference type="Proteomes" id="UP000006310"/>
    </source>
</evidence>
<dbReference type="GO" id="GO:0005634">
    <property type="term" value="C:nucleus"/>
    <property type="evidence" value="ECO:0007669"/>
    <property type="project" value="UniProtKB-SubCell"/>
</dbReference>
<dbReference type="OrthoDB" id="5121955at2759"/>
<organism evidence="6 7">
    <name type="scientific">Huiozyma naganishii (strain ATCC MYA-139 / BCRC 22969 / CBS 8797 / KCTC 17520 / NBRC 10181 / NCYC 3082 / Yp74L-3)</name>
    <name type="common">Yeast</name>
    <name type="synonym">Kazachstania naganishii</name>
    <dbReference type="NCBI Taxonomy" id="1071383"/>
    <lineage>
        <taxon>Eukaryota</taxon>
        <taxon>Fungi</taxon>
        <taxon>Dikarya</taxon>
        <taxon>Ascomycota</taxon>
        <taxon>Saccharomycotina</taxon>
        <taxon>Saccharomycetes</taxon>
        <taxon>Saccharomycetales</taxon>
        <taxon>Saccharomycetaceae</taxon>
        <taxon>Huiozyma</taxon>
    </lineage>
</organism>
<dbReference type="OMA" id="GSTVMQY"/>
<accession>J7RY85</accession>
<dbReference type="InterPro" id="IPR050613">
    <property type="entry name" value="Sec_Metabolite_Reg"/>
</dbReference>
<evidence type="ECO:0000256" key="1">
    <source>
        <dbReference type="ARBA" id="ARBA00004123"/>
    </source>
</evidence>
<dbReference type="Proteomes" id="UP000006310">
    <property type="component" value="Chromosome 4"/>
</dbReference>
<dbReference type="eggNOG" id="ENOG502S5V9">
    <property type="taxonomic scope" value="Eukaryota"/>
</dbReference>
<dbReference type="STRING" id="1071383.J7RY85"/>
<comment type="subcellular location">
    <subcellularLocation>
        <location evidence="1">Nucleus</location>
    </subcellularLocation>
</comment>
<dbReference type="GO" id="GO:0003677">
    <property type="term" value="F:DNA binding"/>
    <property type="evidence" value="ECO:0007669"/>
    <property type="project" value="InterPro"/>
</dbReference>
<dbReference type="GO" id="GO:0006351">
    <property type="term" value="P:DNA-templated transcription"/>
    <property type="evidence" value="ECO:0007669"/>
    <property type="project" value="InterPro"/>
</dbReference>
<sequence length="688" mass="79714">MLICSGTYTNIKEKMKIYNYYCRAVLPFGSRDQQNTELEYGIRKVMGSRTKKITRVRTIKSCKYCYTHKLKCDKGTPCSRCLSMEMANECTYGFNRTNGATRSAAPLSKVAKGGEKMWNVIDESALYKSKYFYPFFTSSINDRILSAEAYGKIALSENFVRNEITNFDRLDTCRLSSEEIFNLFPSGKSVARAQVESFFENIHPVIPIISKQKLLLKLDNLYKYLESDKQVSVLDVLLLAAIFFCSAYANVASGIIPDLLLCNKYYAAYKSLLDVTGFPMRPNIEPLQAFVLVNFVTDPNMVEATGYSPMLVRVGQQLGLHELSKPSFKKNKESADLILLWHYLLFIEGSSSVVSGFAFSTTPEVFRMVPLPDEETIRDDNFPIEFTLGRFTINVLFREIMDLTSREAVSEAEHKLVVKHIEEKYIEINRLVGEIHEAGLCYDEYFTSTLRIFLYRLHLRYFALDTLRNQKNKVLVRTNGELEPVETKNITWILETTQNVREEVLPLSLLLLLYTLKRLVQKDMSNFMWYTKGSTVMQYLFVVLRDLYQNPRKVYSLWHFPNLFRSTIDHDISDIINTGPLFYKYMLIEELLKLLEFKLAPLWTKNDLYKFVLVKTVKEKVWATHSEFIASLTAERRQLIKCKLFSSGTENLKNSKSISFEDCLVQWNSEPQSFDPGKILVEWLEEFR</sequence>
<keyword evidence="2" id="KW-0479">Metal-binding</keyword>
<evidence type="ECO:0000259" key="5">
    <source>
        <dbReference type="PROSITE" id="PS50048"/>
    </source>
</evidence>
<dbReference type="SUPFAM" id="SSF57701">
    <property type="entry name" value="Zn2/Cys6 DNA-binding domain"/>
    <property type="match status" value="1"/>
</dbReference>
<gene>
    <name evidence="6" type="primary">KNAG0D03450</name>
    <name evidence="6" type="ordered locus">KNAG_0D03450</name>
</gene>
<reference evidence="7" key="2">
    <citation type="submission" date="2012-08" db="EMBL/GenBank/DDBJ databases">
        <title>Genome sequence of Kazachstania naganishii.</title>
        <authorList>
            <person name="Gordon J.L."/>
            <person name="Armisen D."/>
            <person name="Proux-Wera E."/>
            <person name="OhEigeartaigh S.S."/>
            <person name="Byrne K.P."/>
            <person name="Wolfe K.H."/>
        </authorList>
    </citation>
    <scope>NUCLEOTIDE SEQUENCE [LARGE SCALE GENOMIC DNA]</scope>
    <source>
        <strain evidence="7">ATCC MYA-139 / BCRC 22969 / CBS 8797 / CCRC 22969 / KCTC 17520 / NBRC 10181 / NCYC 3082</strain>
    </source>
</reference>
<keyword evidence="4" id="KW-0539">Nucleus</keyword>
<dbReference type="EMBL" id="HE978317">
    <property type="protein sequence ID" value="CCK70092.1"/>
    <property type="molecule type" value="Genomic_DNA"/>
</dbReference>
<dbReference type="Pfam" id="PF00172">
    <property type="entry name" value="Zn_clus"/>
    <property type="match status" value="1"/>
</dbReference>
<dbReference type="InterPro" id="IPR007219">
    <property type="entry name" value="XnlR_reg_dom"/>
</dbReference>
<dbReference type="GeneID" id="34525781"/>
<dbReference type="KEGG" id="kng:KNAG_0D03450"/>
<keyword evidence="3" id="KW-0862">Zinc</keyword>